<dbReference type="Gene3D" id="2.102.10.10">
    <property type="entry name" value="Rieske [2Fe-2S] iron-sulphur domain"/>
    <property type="match status" value="1"/>
</dbReference>
<evidence type="ECO:0000256" key="3">
    <source>
        <dbReference type="ARBA" id="ARBA00023004"/>
    </source>
</evidence>
<evidence type="ECO:0000256" key="4">
    <source>
        <dbReference type="ARBA" id="ARBA00023014"/>
    </source>
</evidence>
<keyword evidence="4" id="KW-0411">Iron-sulfur</keyword>
<keyword evidence="3" id="KW-0408">Iron</keyword>
<comment type="caution">
    <text evidence="6">The sequence shown here is derived from an EMBL/GenBank/DDBJ whole genome shotgun (WGS) entry which is preliminary data.</text>
</comment>
<dbReference type="SUPFAM" id="SSF50022">
    <property type="entry name" value="ISP domain"/>
    <property type="match status" value="1"/>
</dbReference>
<keyword evidence="7" id="KW-1185">Reference proteome</keyword>
<evidence type="ECO:0000313" key="6">
    <source>
        <dbReference type="EMBL" id="NMG22481.1"/>
    </source>
</evidence>
<dbReference type="InterPro" id="IPR036922">
    <property type="entry name" value="Rieske_2Fe-2S_sf"/>
</dbReference>
<proteinExistence type="predicted"/>
<evidence type="ECO:0000256" key="1">
    <source>
        <dbReference type="ARBA" id="ARBA00022714"/>
    </source>
</evidence>
<evidence type="ECO:0000313" key="7">
    <source>
        <dbReference type="Proteomes" id="UP000718564"/>
    </source>
</evidence>
<dbReference type="EMBL" id="QMEB01000265">
    <property type="protein sequence ID" value="NMG22481.1"/>
    <property type="molecule type" value="Genomic_DNA"/>
</dbReference>
<accession>A0ABX1PF30</accession>
<evidence type="ECO:0000256" key="2">
    <source>
        <dbReference type="ARBA" id="ARBA00022723"/>
    </source>
</evidence>
<dbReference type="Proteomes" id="UP000718564">
    <property type="component" value="Unassembled WGS sequence"/>
</dbReference>
<dbReference type="Pfam" id="PF00355">
    <property type="entry name" value="Rieske"/>
    <property type="match status" value="1"/>
</dbReference>
<gene>
    <name evidence="6" type="ORF">DP116_24740</name>
</gene>
<dbReference type="InterPro" id="IPR017941">
    <property type="entry name" value="Rieske_2Fe-2S"/>
</dbReference>
<reference evidence="6 7" key="1">
    <citation type="submission" date="2018-06" db="EMBL/GenBank/DDBJ databases">
        <title>Comparative genomics of Brasilonema spp. strains.</title>
        <authorList>
            <person name="Alvarenga D.O."/>
            <person name="Fiore M.F."/>
            <person name="Varani A.M."/>
        </authorList>
    </citation>
    <scope>NUCLEOTIDE SEQUENCE [LARGE SCALE GENOMIC DNA]</scope>
    <source>
        <strain evidence="6 7">SPC951</strain>
    </source>
</reference>
<name>A0ABX1PF30_9CYAN</name>
<sequence>MALGRVIDGCIECPYHGFRYASEGHCTLIPCEGKKAKISMK</sequence>
<keyword evidence="2" id="KW-0479">Metal-binding</keyword>
<feature type="domain" description="Rieske" evidence="5">
    <location>
        <begin position="1"/>
        <end position="41"/>
    </location>
</feature>
<protein>
    <recommendedName>
        <fullName evidence="5">Rieske domain-containing protein</fullName>
    </recommendedName>
</protein>
<dbReference type="PROSITE" id="PS51296">
    <property type="entry name" value="RIESKE"/>
    <property type="match status" value="1"/>
</dbReference>
<organism evidence="6 7">
    <name type="scientific">Brasilonema bromeliae SPC951</name>
    <dbReference type="NCBI Taxonomy" id="385972"/>
    <lineage>
        <taxon>Bacteria</taxon>
        <taxon>Bacillati</taxon>
        <taxon>Cyanobacteriota</taxon>
        <taxon>Cyanophyceae</taxon>
        <taxon>Nostocales</taxon>
        <taxon>Scytonemataceae</taxon>
        <taxon>Brasilonema</taxon>
        <taxon>Bromeliae group (in: Brasilonema)</taxon>
    </lineage>
</organism>
<evidence type="ECO:0000259" key="5">
    <source>
        <dbReference type="PROSITE" id="PS51296"/>
    </source>
</evidence>
<keyword evidence="1" id="KW-0001">2Fe-2S</keyword>